<sequence length="74" mass="8361">MADIIDSASEIEELQRNTAIKMRRLNHQAIIEQDPLVTIDITTHRYYGVGGQWVQDAGEYLHMMSDAGICIKGE</sequence>
<evidence type="ECO:0008006" key="2">
    <source>
        <dbReference type="Google" id="ProtNLM"/>
    </source>
</evidence>
<dbReference type="EMBL" id="CP053384">
    <property type="protein sequence ID" value="QKN58046.1"/>
    <property type="molecule type" value="Genomic_DNA"/>
</dbReference>
<organism evidence="1">
    <name type="scientific">Escherichia coli</name>
    <dbReference type="NCBI Taxonomy" id="562"/>
    <lineage>
        <taxon>Bacteria</taxon>
        <taxon>Pseudomonadati</taxon>
        <taxon>Pseudomonadota</taxon>
        <taxon>Gammaproteobacteria</taxon>
        <taxon>Enterobacterales</taxon>
        <taxon>Enterobacteriaceae</taxon>
        <taxon>Escherichia</taxon>
    </lineage>
</organism>
<evidence type="ECO:0000313" key="1">
    <source>
        <dbReference type="EMBL" id="QKN58046.1"/>
    </source>
</evidence>
<reference evidence="1" key="1">
    <citation type="submission" date="2020-05" db="EMBL/GenBank/DDBJ databases">
        <title>F plasmids are the major carriers of antibiotic resistance genes in human-associated commensal E. coli.</title>
        <authorList>
            <person name="Stephens C."/>
            <person name="Arismendi T."/>
            <person name="Wright M."/>
            <person name="Gonzalez A."/>
            <person name="Gill M."/>
            <person name="Hartman A."/>
            <person name="Pandori M."/>
            <person name="Hess D."/>
        </authorList>
    </citation>
    <scope>NUCLEOTIDE SEQUENCE</scope>
    <source>
        <strain evidence="1">SCU-107</strain>
    </source>
</reference>
<protein>
    <recommendedName>
        <fullName evidence="2">Ead/Ea22-like family protein</fullName>
    </recommendedName>
</protein>
<proteinExistence type="predicted"/>
<gene>
    <name evidence="1" type="ORF">HHJ25_07190</name>
</gene>
<accession>A0A6M9X0W0</accession>
<dbReference type="AlphaFoldDB" id="A0A6M9X0W0"/>
<name>A0A6M9X0W0_ECOLX</name>